<dbReference type="OrthoDB" id="2094445at2759"/>
<feature type="compositionally biased region" description="Polar residues" evidence="2">
    <location>
        <begin position="188"/>
        <end position="199"/>
    </location>
</feature>
<dbReference type="HOGENOM" id="CLU_021799_0_0_1"/>
<feature type="region of interest" description="Disordered" evidence="2">
    <location>
        <begin position="542"/>
        <end position="611"/>
    </location>
</feature>
<feature type="compositionally biased region" description="Polar residues" evidence="2">
    <location>
        <begin position="313"/>
        <end position="330"/>
    </location>
</feature>
<feature type="region of interest" description="Disordered" evidence="2">
    <location>
        <begin position="303"/>
        <end position="427"/>
    </location>
</feature>
<feature type="compositionally biased region" description="Low complexity" evidence="2">
    <location>
        <begin position="79"/>
        <end position="103"/>
    </location>
</feature>
<feature type="region of interest" description="Disordered" evidence="2">
    <location>
        <begin position="1"/>
        <end position="43"/>
    </location>
</feature>
<feature type="coiled-coil region" evidence="1">
    <location>
        <begin position="224"/>
        <end position="258"/>
    </location>
</feature>
<feature type="compositionally biased region" description="Low complexity" evidence="2">
    <location>
        <begin position="411"/>
        <end position="427"/>
    </location>
</feature>
<proteinExistence type="predicted"/>
<dbReference type="AlphaFoldDB" id="A0A0C9VZB4"/>
<dbReference type="EMBL" id="KN839849">
    <property type="protein sequence ID" value="KIJ63760.1"/>
    <property type="molecule type" value="Genomic_DNA"/>
</dbReference>
<evidence type="ECO:0000256" key="1">
    <source>
        <dbReference type="SAM" id="Coils"/>
    </source>
</evidence>
<feature type="region of interest" description="Disordered" evidence="2">
    <location>
        <begin position="624"/>
        <end position="649"/>
    </location>
</feature>
<evidence type="ECO:0000313" key="3">
    <source>
        <dbReference type="EMBL" id="KIJ63760.1"/>
    </source>
</evidence>
<sequence length="649" mass="66578">MTATPQPITQPIIPIRSSLSSPPTPSLNALPSPPTSPTSPGTGTIARIRLKATRRQSSIGYFSSGGGAMSSETSERTRSASPSISAFTAGAASGSATITPASANVKAKRRQSSIAYFTPSSPAPWDQRPGLTRTTSVGANRADGVEAPDAKRESLGNGVGSVMGGKRESLGNAISAGPGKRSSLILGTRSNSNRESVCSTDDVGGREREPLTLVERHADLLHFIAQKERKCLELRDQLAVHEKELAELKRKWERIVNRGFASGANGGGHDPHPSNAPGLGNVALDGLKEGVRMLAAGFSDLSVATPGVDQNDRPLTQAHSTKSVQRTATHTQRESDSSVSVSTSMGTGSGRPSTSSISSIWEGESSVGGSAADDRSPSTKPSTNTPSLSRAGSLNSNIHKRASRTRSTERSGVPPSAYVSPASASSSRSTSIDLAVGGALTPASAASPASAPVVLAPSSAPPASVSNTVSSSTGGKPPIETSRVAAVPTKEAGLSVNGPMPSWVGSMGKKIGELQKGQTFSKSQKRASVLIADVSSSIVSALSAGPTPTTPAPAPSLSPLTRTVRRTSTSPSTTLSTPSLRSSPSSGISTKGAESWLDDDEEETINAGRVMVPDTKPVAIVATTTQAGPGEKPEVAKAVSSFDDDDWNW</sequence>
<keyword evidence="4" id="KW-1185">Reference proteome</keyword>
<feature type="compositionally biased region" description="Low complexity" evidence="2">
    <location>
        <begin position="337"/>
        <end position="370"/>
    </location>
</feature>
<reference evidence="3 4" key="1">
    <citation type="submission" date="2014-04" db="EMBL/GenBank/DDBJ databases">
        <title>Evolutionary Origins and Diversification of the Mycorrhizal Mutualists.</title>
        <authorList>
            <consortium name="DOE Joint Genome Institute"/>
            <consortium name="Mycorrhizal Genomics Consortium"/>
            <person name="Kohler A."/>
            <person name="Kuo A."/>
            <person name="Nagy L.G."/>
            <person name="Floudas D."/>
            <person name="Copeland A."/>
            <person name="Barry K.W."/>
            <person name="Cichocki N."/>
            <person name="Veneault-Fourrey C."/>
            <person name="LaButti K."/>
            <person name="Lindquist E.A."/>
            <person name="Lipzen A."/>
            <person name="Lundell T."/>
            <person name="Morin E."/>
            <person name="Murat C."/>
            <person name="Riley R."/>
            <person name="Ohm R."/>
            <person name="Sun H."/>
            <person name="Tunlid A."/>
            <person name="Henrissat B."/>
            <person name="Grigoriev I.V."/>
            <person name="Hibbett D.S."/>
            <person name="Martin F."/>
        </authorList>
    </citation>
    <scope>NUCLEOTIDE SEQUENCE [LARGE SCALE GENOMIC DNA]</scope>
    <source>
        <strain evidence="3 4">MD-312</strain>
    </source>
</reference>
<feature type="compositionally biased region" description="Low complexity" evidence="2">
    <location>
        <begin position="557"/>
        <end position="586"/>
    </location>
</feature>
<protein>
    <submittedName>
        <fullName evidence="3">Uncharacterized protein</fullName>
    </submittedName>
</protein>
<feature type="compositionally biased region" description="Low complexity" evidence="2">
    <location>
        <begin position="378"/>
        <end position="389"/>
    </location>
</feature>
<evidence type="ECO:0000313" key="4">
    <source>
        <dbReference type="Proteomes" id="UP000053820"/>
    </source>
</evidence>
<feature type="compositionally biased region" description="Low complexity" evidence="2">
    <location>
        <begin position="457"/>
        <end position="472"/>
    </location>
</feature>
<dbReference type="Proteomes" id="UP000053820">
    <property type="component" value="Unassembled WGS sequence"/>
</dbReference>
<evidence type="ECO:0000256" key="2">
    <source>
        <dbReference type="SAM" id="MobiDB-lite"/>
    </source>
</evidence>
<gene>
    <name evidence="3" type="ORF">HYDPIDRAFT_112705</name>
</gene>
<feature type="region of interest" description="Disordered" evidence="2">
    <location>
        <begin position="56"/>
        <end position="205"/>
    </location>
</feature>
<name>A0A0C9VZB4_9AGAM</name>
<feature type="region of interest" description="Disordered" evidence="2">
    <location>
        <begin position="457"/>
        <end position="480"/>
    </location>
</feature>
<keyword evidence="1" id="KW-0175">Coiled coil</keyword>
<organism evidence="3 4">
    <name type="scientific">Hydnomerulius pinastri MD-312</name>
    <dbReference type="NCBI Taxonomy" id="994086"/>
    <lineage>
        <taxon>Eukaryota</taxon>
        <taxon>Fungi</taxon>
        <taxon>Dikarya</taxon>
        <taxon>Basidiomycota</taxon>
        <taxon>Agaricomycotina</taxon>
        <taxon>Agaricomycetes</taxon>
        <taxon>Agaricomycetidae</taxon>
        <taxon>Boletales</taxon>
        <taxon>Boletales incertae sedis</taxon>
        <taxon>Leucogyrophana</taxon>
    </lineage>
</organism>
<feature type="compositionally biased region" description="Low complexity" evidence="2">
    <location>
        <begin position="1"/>
        <end position="30"/>
    </location>
</feature>
<accession>A0A0C9VZB4</accession>
<feature type="region of interest" description="Disordered" evidence="2">
    <location>
        <begin position="262"/>
        <end position="281"/>
    </location>
</feature>